<protein>
    <recommendedName>
        <fullName evidence="3">Phage protein</fullName>
    </recommendedName>
</protein>
<evidence type="ECO:0008006" key="3">
    <source>
        <dbReference type="Google" id="ProtNLM"/>
    </source>
</evidence>
<proteinExistence type="predicted"/>
<sequence length="150" mass="16764">MMKTTNFDFIAAAAPLNRTASIVRDGTGDTYDGRVPSWHAHWKAPPLPEGVFNRQSGGQDLSGHEFGQGMRVIRYHRRHKKTGAQWLVRCACGDYELRSTKAIRAAKDTHVCQSCDWFQHVKWVAENERRGRTVAAADAAILDSLAEAAR</sequence>
<dbReference type="RefSeq" id="WP_207825064.1">
    <property type="nucleotide sequence ID" value="NZ_CP062006.1"/>
</dbReference>
<dbReference type="Proteomes" id="UP000663942">
    <property type="component" value="Chromosome"/>
</dbReference>
<reference evidence="1 2" key="1">
    <citation type="submission" date="2020-09" db="EMBL/GenBank/DDBJ databases">
        <title>Brevundimonas sp. LVF1 isolated from an oligotrophic pond in Goettingen, Germany.</title>
        <authorList>
            <person name="Friedrich I."/>
            <person name="Klassen A."/>
            <person name="Neubauer H."/>
            <person name="Schneider D."/>
            <person name="Hertel R."/>
            <person name="Daniel R."/>
        </authorList>
    </citation>
    <scope>NUCLEOTIDE SEQUENCE [LARGE SCALE GENOMIC DNA]</scope>
    <source>
        <strain evidence="1 2">LVF1</strain>
    </source>
</reference>
<name>A0ABX7SP41_9CAUL</name>
<accession>A0ABX7SP41</accession>
<evidence type="ECO:0000313" key="1">
    <source>
        <dbReference type="EMBL" id="QTC88095.1"/>
    </source>
</evidence>
<keyword evidence="2" id="KW-1185">Reference proteome</keyword>
<gene>
    <name evidence="1" type="ORF">IFE19_01420</name>
</gene>
<dbReference type="EMBL" id="CP062006">
    <property type="protein sequence ID" value="QTC88095.1"/>
    <property type="molecule type" value="Genomic_DNA"/>
</dbReference>
<organism evidence="1 2">
    <name type="scientific">Brevundimonas pondensis</name>
    <dbReference type="NCBI Taxonomy" id="2774189"/>
    <lineage>
        <taxon>Bacteria</taxon>
        <taxon>Pseudomonadati</taxon>
        <taxon>Pseudomonadota</taxon>
        <taxon>Alphaproteobacteria</taxon>
        <taxon>Caulobacterales</taxon>
        <taxon>Caulobacteraceae</taxon>
        <taxon>Brevundimonas</taxon>
    </lineage>
</organism>
<evidence type="ECO:0000313" key="2">
    <source>
        <dbReference type="Proteomes" id="UP000663942"/>
    </source>
</evidence>